<evidence type="ECO:0000313" key="1">
    <source>
        <dbReference type="EMBL" id="TFK71643.1"/>
    </source>
</evidence>
<gene>
    <name evidence="1" type="ORF">BDN72DRAFT_837361</name>
</gene>
<organism evidence="1 2">
    <name type="scientific">Pluteus cervinus</name>
    <dbReference type="NCBI Taxonomy" id="181527"/>
    <lineage>
        <taxon>Eukaryota</taxon>
        <taxon>Fungi</taxon>
        <taxon>Dikarya</taxon>
        <taxon>Basidiomycota</taxon>
        <taxon>Agaricomycotina</taxon>
        <taxon>Agaricomycetes</taxon>
        <taxon>Agaricomycetidae</taxon>
        <taxon>Agaricales</taxon>
        <taxon>Pluteineae</taxon>
        <taxon>Pluteaceae</taxon>
        <taxon>Pluteus</taxon>
    </lineage>
</organism>
<name>A0ACD3B111_9AGAR</name>
<keyword evidence="2" id="KW-1185">Reference proteome</keyword>
<proteinExistence type="predicted"/>
<reference evidence="1 2" key="1">
    <citation type="journal article" date="2019" name="Nat. Ecol. Evol.">
        <title>Megaphylogeny resolves global patterns of mushroom evolution.</title>
        <authorList>
            <person name="Varga T."/>
            <person name="Krizsan K."/>
            <person name="Foldi C."/>
            <person name="Dima B."/>
            <person name="Sanchez-Garcia M."/>
            <person name="Sanchez-Ramirez S."/>
            <person name="Szollosi G.J."/>
            <person name="Szarkandi J.G."/>
            <person name="Papp V."/>
            <person name="Albert L."/>
            <person name="Andreopoulos W."/>
            <person name="Angelini C."/>
            <person name="Antonin V."/>
            <person name="Barry K.W."/>
            <person name="Bougher N.L."/>
            <person name="Buchanan P."/>
            <person name="Buyck B."/>
            <person name="Bense V."/>
            <person name="Catcheside P."/>
            <person name="Chovatia M."/>
            <person name="Cooper J."/>
            <person name="Damon W."/>
            <person name="Desjardin D."/>
            <person name="Finy P."/>
            <person name="Geml J."/>
            <person name="Haridas S."/>
            <person name="Hughes K."/>
            <person name="Justo A."/>
            <person name="Karasinski D."/>
            <person name="Kautmanova I."/>
            <person name="Kiss B."/>
            <person name="Kocsube S."/>
            <person name="Kotiranta H."/>
            <person name="LaButti K.M."/>
            <person name="Lechner B.E."/>
            <person name="Liimatainen K."/>
            <person name="Lipzen A."/>
            <person name="Lukacs Z."/>
            <person name="Mihaltcheva S."/>
            <person name="Morgado L.N."/>
            <person name="Niskanen T."/>
            <person name="Noordeloos M.E."/>
            <person name="Ohm R.A."/>
            <person name="Ortiz-Santana B."/>
            <person name="Ovrebo C."/>
            <person name="Racz N."/>
            <person name="Riley R."/>
            <person name="Savchenko A."/>
            <person name="Shiryaev A."/>
            <person name="Soop K."/>
            <person name="Spirin V."/>
            <person name="Szebenyi C."/>
            <person name="Tomsovsky M."/>
            <person name="Tulloss R.E."/>
            <person name="Uehling J."/>
            <person name="Grigoriev I.V."/>
            <person name="Vagvolgyi C."/>
            <person name="Papp T."/>
            <person name="Martin F.M."/>
            <person name="Miettinen O."/>
            <person name="Hibbett D.S."/>
            <person name="Nagy L.G."/>
        </authorList>
    </citation>
    <scope>NUCLEOTIDE SEQUENCE [LARGE SCALE GENOMIC DNA]</scope>
    <source>
        <strain evidence="1 2">NL-1719</strain>
    </source>
</reference>
<dbReference type="Proteomes" id="UP000308600">
    <property type="component" value="Unassembled WGS sequence"/>
</dbReference>
<sequence>MATFPPEIWAAVFAQACLDQGHTGRAISLVSKAFENICQPFKLQSLAVRGMPQVTGCIEMLQRTPVQFRAIKYLFISSFLPPEDNVEGALWDADTEEELYEFILALLSVARPTVQVLHIVFGMEHPCLFPPIDLPCVTDLTLQGPICFQDSPDRNVPNTAPFLRRLSITDTYDFQPEWWGDISKYAPNLTHLHLARWSGFYLDTAEDIQQGLVLLPASLVQVIIHPGANPGGMCGTGLYVYTLIKSAFDRLAAQDKRIILESPAPRFNRSAGGHVEGEKEWLQTVNRMGGIGHLLDPK</sequence>
<accession>A0ACD3B111</accession>
<protein>
    <submittedName>
        <fullName evidence="1">Uncharacterized protein</fullName>
    </submittedName>
</protein>
<dbReference type="EMBL" id="ML208295">
    <property type="protein sequence ID" value="TFK71643.1"/>
    <property type="molecule type" value="Genomic_DNA"/>
</dbReference>
<evidence type="ECO:0000313" key="2">
    <source>
        <dbReference type="Proteomes" id="UP000308600"/>
    </source>
</evidence>